<organism evidence="1 2">
    <name type="scientific">Dyella marensis</name>
    <dbReference type="NCBI Taxonomy" id="500610"/>
    <lineage>
        <taxon>Bacteria</taxon>
        <taxon>Pseudomonadati</taxon>
        <taxon>Pseudomonadota</taxon>
        <taxon>Gammaproteobacteria</taxon>
        <taxon>Lysobacterales</taxon>
        <taxon>Rhodanobacteraceae</taxon>
        <taxon>Dyella</taxon>
    </lineage>
</organism>
<evidence type="ECO:0000313" key="2">
    <source>
        <dbReference type="Proteomes" id="UP000199477"/>
    </source>
</evidence>
<dbReference type="AlphaFoldDB" id="A0A1I2JAK2"/>
<dbReference type="PANTHER" id="PTHR46577">
    <property type="entry name" value="HTH-TYPE TRANSCRIPTIONAL REGULATORY PROTEIN GABR"/>
    <property type="match status" value="1"/>
</dbReference>
<evidence type="ECO:0000313" key="1">
    <source>
        <dbReference type="EMBL" id="SFF51088.1"/>
    </source>
</evidence>
<keyword evidence="2" id="KW-1185">Reference proteome</keyword>
<proteinExistence type="predicted"/>
<dbReference type="SUPFAM" id="SSF53383">
    <property type="entry name" value="PLP-dependent transferases"/>
    <property type="match status" value="1"/>
</dbReference>
<dbReference type="Gene3D" id="3.40.640.10">
    <property type="entry name" value="Type I PLP-dependent aspartate aminotransferase-like (Major domain)"/>
    <property type="match status" value="1"/>
</dbReference>
<dbReference type="InterPro" id="IPR051446">
    <property type="entry name" value="HTH_trans_reg/aminotransferase"/>
</dbReference>
<dbReference type="InterPro" id="IPR015424">
    <property type="entry name" value="PyrdxlP-dep_Trfase"/>
</dbReference>
<dbReference type="Proteomes" id="UP000199477">
    <property type="component" value="Unassembled WGS sequence"/>
</dbReference>
<reference evidence="2" key="1">
    <citation type="submission" date="2016-10" db="EMBL/GenBank/DDBJ databases">
        <authorList>
            <person name="Varghese N."/>
            <person name="Submissions S."/>
        </authorList>
    </citation>
    <scope>NUCLEOTIDE SEQUENCE [LARGE SCALE GENOMIC DNA]</scope>
    <source>
        <strain evidence="2">UNC178MFTsu3.1</strain>
    </source>
</reference>
<keyword evidence="1" id="KW-0032">Aminotransferase</keyword>
<keyword evidence="1" id="KW-0808">Transferase</keyword>
<gene>
    <name evidence="1" type="ORF">SAMN02799615_03913</name>
</gene>
<dbReference type="GO" id="GO:0008483">
    <property type="term" value="F:transaminase activity"/>
    <property type="evidence" value="ECO:0007669"/>
    <property type="project" value="UniProtKB-KW"/>
</dbReference>
<dbReference type="InterPro" id="IPR015421">
    <property type="entry name" value="PyrdxlP-dep_Trfase_major"/>
</dbReference>
<dbReference type="STRING" id="500610.SAMN02799615_03913"/>
<dbReference type="EMBL" id="FONH01000022">
    <property type="protein sequence ID" value="SFF51088.1"/>
    <property type="molecule type" value="Genomic_DNA"/>
</dbReference>
<dbReference type="PANTHER" id="PTHR46577:SF1">
    <property type="entry name" value="HTH-TYPE TRANSCRIPTIONAL REGULATORY PROTEIN GABR"/>
    <property type="match status" value="1"/>
</dbReference>
<sequence length="101" mass="11410">MGLEEPCHRNVRHTYEAPGALIVPCQMGPDCMDIECHAAALEGARLVNVSPSFQFPTGVVMSEERRRALLQWAYVHHACVIEDDFDCEHRLGCGIRRRYGL</sequence>
<accession>A0A1I2JAK2</accession>
<protein>
    <submittedName>
        <fullName evidence="1">GntR family transcriptional regulator / MocR family aminotransferase</fullName>
    </submittedName>
</protein>
<name>A0A1I2JAK2_9GAMM</name>